<keyword evidence="7 19" id="KW-1133">Transmembrane helix</keyword>
<keyword evidence="9 19" id="KW-0472">Membrane</keyword>
<dbReference type="InterPro" id="IPR019428">
    <property type="entry name" value="7TM_GPCR_serpentine_rcpt_Str"/>
</dbReference>
<evidence type="ECO:0000256" key="1">
    <source>
        <dbReference type="ARBA" id="ARBA00004272"/>
    </source>
</evidence>
<evidence type="ECO:0000256" key="3">
    <source>
        <dbReference type="ARBA" id="ARBA00022500"/>
    </source>
</evidence>
<keyword evidence="21" id="KW-1185">Reference proteome</keyword>
<evidence type="ECO:0000256" key="4">
    <source>
        <dbReference type="ARBA" id="ARBA00022606"/>
    </source>
</evidence>
<dbReference type="PANTHER" id="PTHR22943">
    <property type="entry name" value="7-TRANSMEMBRANE DOMAIN RECEPTOR C.ELEGANS"/>
    <property type="match status" value="1"/>
</dbReference>
<dbReference type="EMBL" id="CANHGI010000005">
    <property type="protein sequence ID" value="CAI5451200.1"/>
    <property type="molecule type" value="Genomic_DNA"/>
</dbReference>
<keyword evidence="12" id="KW-0966">Cell projection</keyword>
<comment type="function">
    <text evidence="13">An odorant receptor which affects chemotaxis to the volatile odorant diacetyl. Specifies AWA neuronal cell fate via the odr-7 pathway.</text>
</comment>
<evidence type="ECO:0000256" key="5">
    <source>
        <dbReference type="ARBA" id="ARBA00022692"/>
    </source>
</evidence>
<organism evidence="20 21">
    <name type="scientific">Caenorhabditis angaria</name>
    <dbReference type="NCBI Taxonomy" id="860376"/>
    <lineage>
        <taxon>Eukaryota</taxon>
        <taxon>Metazoa</taxon>
        <taxon>Ecdysozoa</taxon>
        <taxon>Nematoda</taxon>
        <taxon>Chromadorea</taxon>
        <taxon>Rhabditida</taxon>
        <taxon>Rhabditina</taxon>
        <taxon>Rhabditomorpha</taxon>
        <taxon>Rhabditoidea</taxon>
        <taxon>Rhabditidae</taxon>
        <taxon>Peloderinae</taxon>
        <taxon>Caenorhabditis</taxon>
    </lineage>
</organism>
<proteinExistence type="inferred from homology"/>
<keyword evidence="5 19" id="KW-0812">Transmembrane</keyword>
<evidence type="ECO:0000256" key="17">
    <source>
        <dbReference type="ARBA" id="ARBA00078653"/>
    </source>
</evidence>
<keyword evidence="4" id="KW-0716">Sensory transduction</keyword>
<evidence type="ECO:0000256" key="7">
    <source>
        <dbReference type="ARBA" id="ARBA00022989"/>
    </source>
</evidence>
<keyword evidence="2" id="KW-1003">Cell membrane</keyword>
<keyword evidence="10" id="KW-0675">Receptor</keyword>
<comment type="similarity">
    <text evidence="14">Belongs to the nematode receptor-like protein str family.</text>
</comment>
<feature type="transmembrane region" description="Helical" evidence="19">
    <location>
        <begin position="248"/>
        <end position="272"/>
    </location>
</feature>
<evidence type="ECO:0000256" key="15">
    <source>
        <dbReference type="ARBA" id="ARBA00064300"/>
    </source>
</evidence>
<keyword evidence="3" id="KW-0145">Chemotaxis</keyword>
<dbReference type="Proteomes" id="UP001152747">
    <property type="component" value="Unassembled WGS sequence"/>
</dbReference>
<name>A0A9P1IU06_9PELO</name>
<dbReference type="GO" id="GO:0006935">
    <property type="term" value="P:chemotaxis"/>
    <property type="evidence" value="ECO:0007669"/>
    <property type="project" value="UniProtKB-KW"/>
</dbReference>
<gene>
    <name evidence="20" type="ORF">CAMP_LOCUS13837</name>
</gene>
<evidence type="ECO:0000256" key="6">
    <source>
        <dbReference type="ARBA" id="ARBA00022725"/>
    </source>
</evidence>
<evidence type="ECO:0000256" key="8">
    <source>
        <dbReference type="ARBA" id="ARBA00023069"/>
    </source>
</evidence>
<evidence type="ECO:0000256" key="13">
    <source>
        <dbReference type="ARBA" id="ARBA00054965"/>
    </source>
</evidence>
<feature type="transmembrane region" description="Helical" evidence="19">
    <location>
        <begin position="211"/>
        <end position="236"/>
    </location>
</feature>
<evidence type="ECO:0000256" key="14">
    <source>
        <dbReference type="ARBA" id="ARBA00061678"/>
    </source>
</evidence>
<evidence type="ECO:0000256" key="9">
    <source>
        <dbReference type="ARBA" id="ARBA00023136"/>
    </source>
</evidence>
<evidence type="ECO:0000313" key="20">
    <source>
        <dbReference type="EMBL" id="CAI5451200.1"/>
    </source>
</evidence>
<evidence type="ECO:0000313" key="21">
    <source>
        <dbReference type="Proteomes" id="UP001152747"/>
    </source>
</evidence>
<dbReference type="OrthoDB" id="5859135at2759"/>
<keyword evidence="11" id="KW-0325">Glycoprotein</keyword>
<protein>
    <recommendedName>
        <fullName evidence="16">Serpentine receptor class r-10</fullName>
    </recommendedName>
    <alternativeName>
        <fullName evidence="17">Odorant response abnormal protein 10</fullName>
    </alternativeName>
    <alternativeName>
        <fullName evidence="18">Olfactory receptor 10</fullName>
    </alternativeName>
</protein>
<dbReference type="AlphaFoldDB" id="A0A9P1IU06"/>
<evidence type="ECO:0000256" key="2">
    <source>
        <dbReference type="ARBA" id="ARBA00022475"/>
    </source>
</evidence>
<feature type="transmembrane region" description="Helical" evidence="19">
    <location>
        <begin position="7"/>
        <end position="36"/>
    </location>
</feature>
<feature type="transmembrane region" description="Helical" evidence="19">
    <location>
        <begin position="97"/>
        <end position="118"/>
    </location>
</feature>
<evidence type="ECO:0000256" key="12">
    <source>
        <dbReference type="ARBA" id="ARBA00023273"/>
    </source>
</evidence>
<dbReference type="FunFam" id="1.20.1070.10:FF:000128">
    <property type="entry name" value="Seven TM Receptor"/>
    <property type="match status" value="1"/>
</dbReference>
<keyword evidence="6" id="KW-0552">Olfaction</keyword>
<dbReference type="Pfam" id="PF10326">
    <property type="entry name" value="7TM_GPCR_Str"/>
    <property type="match status" value="1"/>
</dbReference>
<reference evidence="20" key="1">
    <citation type="submission" date="2022-11" db="EMBL/GenBank/DDBJ databases">
        <authorList>
            <person name="Kikuchi T."/>
        </authorList>
    </citation>
    <scope>NUCLEOTIDE SEQUENCE</scope>
    <source>
        <strain evidence="20">PS1010</strain>
    </source>
</reference>
<evidence type="ECO:0000256" key="19">
    <source>
        <dbReference type="SAM" id="Phobius"/>
    </source>
</evidence>
<evidence type="ECO:0000256" key="18">
    <source>
        <dbReference type="ARBA" id="ARBA00082489"/>
    </source>
</evidence>
<comment type="subunit">
    <text evidence="15">Interacts with odr-4.</text>
</comment>
<comment type="subcellular location">
    <subcellularLocation>
        <location evidence="1">Cell projection</location>
        <location evidence="1">Cilium membrane</location>
        <topology evidence="1">Multi-pass membrane protein</topology>
    </subcellularLocation>
</comment>
<keyword evidence="8" id="KW-0969">Cilium</keyword>
<dbReference type="GO" id="GO:0042048">
    <property type="term" value="P:olfactory behavior"/>
    <property type="evidence" value="ECO:0007669"/>
    <property type="project" value="TreeGrafter"/>
</dbReference>
<evidence type="ECO:0000256" key="11">
    <source>
        <dbReference type="ARBA" id="ARBA00023180"/>
    </source>
</evidence>
<feature type="transmembrane region" description="Helical" evidence="19">
    <location>
        <begin position="56"/>
        <end position="77"/>
    </location>
</feature>
<dbReference type="GO" id="GO:0038022">
    <property type="term" value="F:G protein-coupled olfactory receptor activity"/>
    <property type="evidence" value="ECO:0007669"/>
    <property type="project" value="TreeGrafter"/>
</dbReference>
<evidence type="ECO:0000256" key="10">
    <source>
        <dbReference type="ARBA" id="ARBA00023170"/>
    </source>
</evidence>
<dbReference type="PANTHER" id="PTHR22943:SF90">
    <property type="entry name" value="SEVEN TM RECEPTOR"/>
    <property type="match status" value="1"/>
</dbReference>
<evidence type="ECO:0000256" key="16">
    <source>
        <dbReference type="ARBA" id="ARBA00067967"/>
    </source>
</evidence>
<accession>A0A9P1IU06</accession>
<dbReference type="SUPFAM" id="SSF81321">
    <property type="entry name" value="Family A G protein-coupled receptor-like"/>
    <property type="match status" value="1"/>
</dbReference>
<sequence>MGTYKYLIIYFCIFSIFFSILEAIVNPFILSVGSVFVVVMNLSKTIITNRSICQVLVNMICGCFGVVISLIAVHFIFRYFAIQREGKLKYFRGKYMVIWFFIPIMCGIFWTSTTYYFLKPNDRVTLILKDHLKLVYDVDTENIVYTGSDYFIDDLKYQFNFEIIPGMIIMATIIIISLSIVALFWIKIYKAIKKLDQQGQSDFTRKLQKQLFYALVIQSCIPLFFMYLPVSLFLFLPVFNIQIDKMGHIVTLLYAIYPSIDPLPVILIIDCYRLSLFNLFRKNNRVGELNDIPSGRDNTF</sequence>
<feature type="transmembrane region" description="Helical" evidence="19">
    <location>
        <begin position="163"/>
        <end position="186"/>
    </location>
</feature>
<comment type="caution">
    <text evidence="20">The sequence shown here is derived from an EMBL/GenBank/DDBJ whole genome shotgun (WGS) entry which is preliminary data.</text>
</comment>
<dbReference type="GO" id="GO:0060170">
    <property type="term" value="C:ciliary membrane"/>
    <property type="evidence" value="ECO:0007669"/>
    <property type="project" value="UniProtKB-SubCell"/>
</dbReference>